<dbReference type="PROSITE" id="PS00666">
    <property type="entry name" value="DHDPS_2"/>
    <property type="match status" value="1"/>
</dbReference>
<evidence type="ECO:0000256" key="3">
    <source>
        <dbReference type="ARBA" id="ARBA00007592"/>
    </source>
</evidence>
<dbReference type="OrthoDB" id="9782828at2"/>
<comment type="pathway">
    <text evidence="2 12">Amino-acid biosynthesis; L-lysine biosynthesis via DAP pathway; (S)-tetrahydrodipicolinate from L-aspartate: step 3/4.</text>
</comment>
<dbReference type="HOGENOM" id="CLU_049343_7_1_0"/>
<comment type="subcellular location">
    <subcellularLocation>
        <location evidence="12">Cytoplasm</location>
    </subcellularLocation>
</comment>
<evidence type="ECO:0000256" key="7">
    <source>
        <dbReference type="ARBA" id="ARBA00022915"/>
    </source>
</evidence>
<dbReference type="PANTHER" id="PTHR12128">
    <property type="entry name" value="DIHYDRODIPICOLINATE SYNTHASE"/>
    <property type="match status" value="1"/>
</dbReference>
<gene>
    <name evidence="12" type="primary">dapA</name>
    <name evidence="16" type="ordered locus">Ilyop_2667</name>
</gene>
<keyword evidence="10 12" id="KW-0704">Schiff base</keyword>
<name>E3HCM8_ILYPC</name>
<comment type="caution">
    <text evidence="12">Was originally thought to be a dihydrodipicolinate synthase (DHDPS), catalyzing the condensation of (S)-aspartate-beta-semialdehyde [(S)-ASA] and pyruvate to dihydrodipicolinate (DHDP). However, it was shown in E.coli that the product of the enzymatic reaction is not dihydrodipicolinate but in fact (4S)-4-hydroxy-2,3,4,5-tetrahydro-(2S)-dipicolinic acid (HTPA), and that the consecutive dehydration reaction leading to DHDP is not spontaneous but catalyzed by DapB.</text>
</comment>
<dbReference type="InterPro" id="IPR002220">
    <property type="entry name" value="DapA-like"/>
</dbReference>
<dbReference type="GO" id="GO:0005829">
    <property type="term" value="C:cytosol"/>
    <property type="evidence" value="ECO:0007669"/>
    <property type="project" value="TreeGrafter"/>
</dbReference>
<evidence type="ECO:0000256" key="1">
    <source>
        <dbReference type="ARBA" id="ARBA00003294"/>
    </source>
</evidence>
<keyword evidence="9 12" id="KW-0456">Lyase</keyword>
<dbReference type="GO" id="GO:0019877">
    <property type="term" value="P:diaminopimelate biosynthetic process"/>
    <property type="evidence" value="ECO:0007669"/>
    <property type="project" value="UniProtKB-UniRule"/>
</dbReference>
<evidence type="ECO:0000256" key="10">
    <source>
        <dbReference type="ARBA" id="ARBA00023270"/>
    </source>
</evidence>
<feature type="site" description="Part of a proton relay during catalysis" evidence="12">
    <location>
        <position position="107"/>
    </location>
</feature>
<reference evidence="16 17" key="1">
    <citation type="journal article" date="2010" name="Stand. Genomic Sci.">
        <title>Complete genome sequence of Ilyobacter polytropus type strain (CuHbu1).</title>
        <authorList>
            <person name="Sikorski J."/>
            <person name="Chertkov O."/>
            <person name="Lapidus A."/>
            <person name="Nolan M."/>
            <person name="Lucas S."/>
            <person name="Del Rio T.G."/>
            <person name="Tice H."/>
            <person name="Cheng J.F."/>
            <person name="Tapia R."/>
            <person name="Han C."/>
            <person name="Goodwin L."/>
            <person name="Pitluck S."/>
            <person name="Liolios K."/>
            <person name="Ivanova N."/>
            <person name="Mavromatis K."/>
            <person name="Mikhailova N."/>
            <person name="Pati A."/>
            <person name="Chen A."/>
            <person name="Palaniappan K."/>
            <person name="Land M."/>
            <person name="Hauser L."/>
            <person name="Chang Y.J."/>
            <person name="Jeffries C.D."/>
            <person name="Brambilla E."/>
            <person name="Yasawong M."/>
            <person name="Rohde M."/>
            <person name="Pukall R."/>
            <person name="Spring S."/>
            <person name="Goker M."/>
            <person name="Woyke T."/>
            <person name="Bristow J."/>
            <person name="Eisen J.A."/>
            <person name="Markowitz V."/>
            <person name="Hugenholtz P."/>
            <person name="Kyrpides N.C."/>
            <person name="Klenk H.P."/>
        </authorList>
    </citation>
    <scope>NUCLEOTIDE SEQUENCE [LARGE SCALE GENOMIC DNA]</scope>
    <source>
        <strain evidence="17">ATCC 51220 / DSM 2926 / LMG 16218 / CuHBu1</strain>
        <plasmid evidence="17">pILYOP01</plasmid>
    </source>
</reference>
<dbReference type="KEGG" id="ipo:Ilyop_2667"/>
<evidence type="ECO:0000256" key="2">
    <source>
        <dbReference type="ARBA" id="ARBA00005120"/>
    </source>
</evidence>
<evidence type="ECO:0000256" key="11">
    <source>
        <dbReference type="ARBA" id="ARBA00047836"/>
    </source>
</evidence>
<dbReference type="PIRSF" id="PIRSF001365">
    <property type="entry name" value="DHDPS"/>
    <property type="match status" value="1"/>
</dbReference>
<geneLocation type="plasmid" evidence="16 17">
    <name>pILYOP01</name>
</geneLocation>
<dbReference type="RefSeq" id="WP_013389080.1">
    <property type="nucleotide sequence ID" value="NC_014633.1"/>
</dbReference>
<protein>
    <recommendedName>
        <fullName evidence="4 12">4-hydroxy-tetrahydrodipicolinate synthase</fullName>
        <shortName evidence="12">HTPA synthase</shortName>
        <ecNumber evidence="4 12">4.3.3.7</ecNumber>
    </recommendedName>
</protein>
<dbReference type="GO" id="GO:0008840">
    <property type="term" value="F:4-hydroxy-tetrahydrodipicolinate synthase activity"/>
    <property type="evidence" value="ECO:0007669"/>
    <property type="project" value="UniProtKB-UniRule"/>
</dbReference>
<evidence type="ECO:0000256" key="14">
    <source>
        <dbReference type="PIRSR" id="PIRSR001365-1"/>
    </source>
</evidence>
<comment type="similarity">
    <text evidence="3 12 13">Belongs to the DapA family.</text>
</comment>
<dbReference type="Proteomes" id="UP000006875">
    <property type="component" value="Plasmid pILYOP01"/>
</dbReference>
<dbReference type="Pfam" id="PF00701">
    <property type="entry name" value="DHDPS"/>
    <property type="match status" value="1"/>
</dbReference>
<evidence type="ECO:0000256" key="12">
    <source>
        <dbReference type="HAMAP-Rule" id="MF_00418"/>
    </source>
</evidence>
<dbReference type="AlphaFoldDB" id="E3HCM8"/>
<dbReference type="PROSITE" id="PS00665">
    <property type="entry name" value="DHDPS_1"/>
    <property type="match status" value="1"/>
</dbReference>
<evidence type="ECO:0000256" key="13">
    <source>
        <dbReference type="PIRNR" id="PIRNR001365"/>
    </source>
</evidence>
<feature type="binding site" evidence="12 15">
    <location>
        <position position="203"/>
    </location>
    <ligand>
        <name>pyruvate</name>
        <dbReference type="ChEBI" id="CHEBI:15361"/>
    </ligand>
</feature>
<dbReference type="InterPro" id="IPR005263">
    <property type="entry name" value="DapA"/>
</dbReference>
<evidence type="ECO:0000313" key="16">
    <source>
        <dbReference type="EMBL" id="ADO84423.1"/>
    </source>
</evidence>
<dbReference type="NCBIfam" id="TIGR00674">
    <property type="entry name" value="dapA"/>
    <property type="match status" value="1"/>
</dbReference>
<evidence type="ECO:0000313" key="17">
    <source>
        <dbReference type="Proteomes" id="UP000006875"/>
    </source>
</evidence>
<sequence length="293" mass="31994">MFTGSGVAIITPFKKTGEVNFEKLAELIEFHIENKTDSIIITGTTGEASTLSDDEHLAVIKCAVDTVNGRIPVIAGTGSNDTRHGIELSVESEKLSVDGLLQVTPYYNKTNKEGLIKHFEKIAESVNIPIILYNVPGRTGMNIPVDVVEHLSKNDKIVGIKEASGNISYAVEVARLCNDNFAMYSGNDDIIVPILSIGGKGVISVVANILPKETHDMVDLFLNGEVEKSRELQLYLKPFIDSLFIETNPIPIKKAMNLTGHEVGGLRLPLYEMSEDATAKLTKEMEKINLLKG</sequence>
<dbReference type="HAMAP" id="MF_00418">
    <property type="entry name" value="DapA"/>
    <property type="match status" value="1"/>
</dbReference>
<keyword evidence="16" id="KW-0614">Plasmid</keyword>
<keyword evidence="7 12" id="KW-0220">Diaminopimelate biosynthesis</keyword>
<feature type="site" description="Part of a proton relay during catalysis" evidence="12">
    <location>
        <position position="44"/>
    </location>
</feature>
<dbReference type="PRINTS" id="PR00146">
    <property type="entry name" value="DHPICSNTHASE"/>
</dbReference>
<dbReference type="InterPro" id="IPR020625">
    <property type="entry name" value="Schiff_base-form_aldolases_AS"/>
</dbReference>
<keyword evidence="17" id="KW-1185">Reference proteome</keyword>
<keyword evidence="6 12" id="KW-0028">Amino-acid biosynthesis</keyword>
<evidence type="ECO:0000256" key="9">
    <source>
        <dbReference type="ARBA" id="ARBA00023239"/>
    </source>
</evidence>
<evidence type="ECO:0000256" key="6">
    <source>
        <dbReference type="ARBA" id="ARBA00022605"/>
    </source>
</evidence>
<dbReference type="UniPathway" id="UPA00034">
    <property type="reaction ID" value="UER00017"/>
</dbReference>
<keyword evidence="8 12" id="KW-0457">Lysine biosynthesis</keyword>
<dbReference type="CDD" id="cd00950">
    <property type="entry name" value="DHDPS"/>
    <property type="match status" value="1"/>
</dbReference>
<dbReference type="GO" id="GO:0009089">
    <property type="term" value="P:lysine biosynthetic process via diaminopimelate"/>
    <property type="evidence" value="ECO:0007669"/>
    <property type="project" value="UniProtKB-UniRule"/>
</dbReference>
<feature type="active site" description="Schiff-base intermediate with substrate" evidence="12 14">
    <location>
        <position position="161"/>
    </location>
</feature>
<keyword evidence="5 12" id="KW-0963">Cytoplasm</keyword>
<accession>E3HCM8</accession>
<dbReference type="Gene3D" id="3.20.20.70">
    <property type="entry name" value="Aldolase class I"/>
    <property type="match status" value="1"/>
</dbReference>
<dbReference type="InterPro" id="IPR013785">
    <property type="entry name" value="Aldolase_TIM"/>
</dbReference>
<feature type="binding site" evidence="12 15">
    <location>
        <position position="45"/>
    </location>
    <ligand>
        <name>pyruvate</name>
        <dbReference type="ChEBI" id="CHEBI:15361"/>
    </ligand>
</feature>
<proteinExistence type="inferred from homology"/>
<organism evidence="16 17">
    <name type="scientific">Ilyobacter polytropus (strain ATCC 51220 / DSM 2926 / LMG 16218 / CuHBu1)</name>
    <dbReference type="NCBI Taxonomy" id="572544"/>
    <lineage>
        <taxon>Bacteria</taxon>
        <taxon>Fusobacteriati</taxon>
        <taxon>Fusobacteriota</taxon>
        <taxon>Fusobacteriia</taxon>
        <taxon>Fusobacteriales</taxon>
        <taxon>Fusobacteriaceae</taxon>
        <taxon>Ilyobacter</taxon>
    </lineage>
</organism>
<evidence type="ECO:0000256" key="4">
    <source>
        <dbReference type="ARBA" id="ARBA00012086"/>
    </source>
</evidence>
<dbReference type="EMBL" id="CP002282">
    <property type="protein sequence ID" value="ADO84423.1"/>
    <property type="molecule type" value="Genomic_DNA"/>
</dbReference>
<evidence type="ECO:0000256" key="8">
    <source>
        <dbReference type="ARBA" id="ARBA00023154"/>
    </source>
</evidence>
<dbReference type="PANTHER" id="PTHR12128:SF66">
    <property type="entry name" value="4-HYDROXY-2-OXOGLUTARATE ALDOLASE, MITOCHONDRIAL"/>
    <property type="match status" value="1"/>
</dbReference>
<comment type="catalytic activity">
    <reaction evidence="11 12">
        <text>L-aspartate 4-semialdehyde + pyruvate = (2S,4S)-4-hydroxy-2,3,4,5-tetrahydrodipicolinate + H2O + H(+)</text>
        <dbReference type="Rhea" id="RHEA:34171"/>
        <dbReference type="ChEBI" id="CHEBI:15361"/>
        <dbReference type="ChEBI" id="CHEBI:15377"/>
        <dbReference type="ChEBI" id="CHEBI:15378"/>
        <dbReference type="ChEBI" id="CHEBI:67139"/>
        <dbReference type="ChEBI" id="CHEBI:537519"/>
        <dbReference type="EC" id="4.3.3.7"/>
    </reaction>
</comment>
<evidence type="ECO:0000256" key="15">
    <source>
        <dbReference type="PIRSR" id="PIRSR001365-2"/>
    </source>
</evidence>
<comment type="subunit">
    <text evidence="12">Homotetramer; dimer of dimers.</text>
</comment>
<dbReference type="SUPFAM" id="SSF51569">
    <property type="entry name" value="Aldolase"/>
    <property type="match status" value="1"/>
</dbReference>
<dbReference type="SMART" id="SM01130">
    <property type="entry name" value="DHDPS"/>
    <property type="match status" value="1"/>
</dbReference>
<feature type="active site" description="Proton donor/acceptor" evidence="12 14">
    <location>
        <position position="133"/>
    </location>
</feature>
<dbReference type="InterPro" id="IPR020624">
    <property type="entry name" value="Schiff_base-form_aldolases_CS"/>
</dbReference>
<comment type="function">
    <text evidence="1 12">Catalyzes the condensation of (S)-aspartate-beta-semialdehyde [(S)-ASA] and pyruvate to 4-hydroxy-tetrahydrodipicolinate (HTPA).</text>
</comment>
<dbReference type="EC" id="4.3.3.7" evidence="4 12"/>
<evidence type="ECO:0000256" key="5">
    <source>
        <dbReference type="ARBA" id="ARBA00022490"/>
    </source>
</evidence>